<dbReference type="HAMAP" id="MF_00168">
    <property type="entry name" value="Q_tRNA_Tgt"/>
    <property type="match status" value="1"/>
</dbReference>
<evidence type="ECO:0000256" key="4">
    <source>
        <dbReference type="SAM" id="MobiDB-lite"/>
    </source>
</evidence>
<feature type="compositionally biased region" description="Polar residues" evidence="4">
    <location>
        <begin position="129"/>
        <end position="140"/>
    </location>
</feature>
<dbReference type="NCBIfam" id="TIGR00449">
    <property type="entry name" value="tgt_general"/>
    <property type="match status" value="2"/>
</dbReference>
<accession>A0A2M7EJS9</accession>
<dbReference type="GO" id="GO:0005737">
    <property type="term" value="C:cytoplasm"/>
    <property type="evidence" value="ECO:0007669"/>
    <property type="project" value="TreeGrafter"/>
</dbReference>
<protein>
    <recommendedName>
        <fullName evidence="5">tRNA-guanine(15) transglycosylase-like domain-containing protein</fullName>
    </recommendedName>
</protein>
<name>A0A2M7EJS9_9BACT</name>
<dbReference type="InterPro" id="IPR050076">
    <property type="entry name" value="ArchSynthase1/Queuine_TRR"/>
</dbReference>
<keyword evidence="3" id="KW-0819">tRNA processing</keyword>
<feature type="domain" description="tRNA-guanine(15) transglycosylase-like" evidence="5">
    <location>
        <begin position="12"/>
        <end position="104"/>
    </location>
</feature>
<keyword evidence="1" id="KW-0328">Glycosyltransferase</keyword>
<dbReference type="PANTHER" id="PTHR46499">
    <property type="entry name" value="QUEUINE TRNA-RIBOSYLTRANSFERASE"/>
    <property type="match status" value="1"/>
</dbReference>
<proteinExistence type="inferred from homology"/>
<dbReference type="InterPro" id="IPR036511">
    <property type="entry name" value="TGT-like_sf"/>
</dbReference>
<keyword evidence="2" id="KW-0808">Transferase</keyword>
<sequence>FFTVKHISSKSKARLGTITTDHGVIQTPAFVPVGTKGTIKGLTQEQIKDLKIQLSFVNTYHLVTHPSVEVLQKAGGIHTFAKYSIPLMSDSGGFQVFSLAQQRGRNNFSVIPAEAGIQSKIHNTNSDNYSLDSRLSTKGQSPFGRRGNDTINTEIKNNKRIADVRGEEKPLVEKISEDGVMFRSLYDGQLVNFTPETSMDFQRVIGADINMAFDECTYHPATHEYAERAMERTHRWLKRCIQHRSVIPVKTGIQEKNKEIIDWIPASAGMTQNTTNHYPPFDFAQGKPTTSHQYLYGIIQGGTYEDLRKKSAEFVVGKNTPGVAIGGVSVGETKEEMRKQVEWVAPYLPKDRPVHLLGVGQVDDIVDLVEFGIDTFDCVEPTRLARVGRVYETKKILEYVETRHGTSLQAHTFDFDINKLSNKSDLTPLDENCHCSTCMNYSKAYLYHLFKQRELLGYTLLSYHNLFVMECLMEQVRIMIEANKL</sequence>
<dbReference type="EMBL" id="PFEV01000153">
    <property type="protein sequence ID" value="PIV70814.1"/>
    <property type="molecule type" value="Genomic_DNA"/>
</dbReference>
<dbReference type="GO" id="GO:0008479">
    <property type="term" value="F:tRNA-guanosine(34) queuine transglycosylase activity"/>
    <property type="evidence" value="ECO:0007669"/>
    <property type="project" value="InterPro"/>
</dbReference>
<dbReference type="SUPFAM" id="SSF51713">
    <property type="entry name" value="tRNA-guanine transglycosylase"/>
    <property type="match status" value="1"/>
</dbReference>
<comment type="caution">
    <text evidence="6">The sequence shown here is derived from an EMBL/GenBank/DDBJ whole genome shotgun (WGS) entry which is preliminary data.</text>
</comment>
<dbReference type="InterPro" id="IPR002616">
    <property type="entry name" value="tRNA_ribo_trans-like"/>
</dbReference>
<evidence type="ECO:0000256" key="3">
    <source>
        <dbReference type="ARBA" id="ARBA00022694"/>
    </source>
</evidence>
<evidence type="ECO:0000259" key="5">
    <source>
        <dbReference type="Pfam" id="PF01702"/>
    </source>
</evidence>
<gene>
    <name evidence="6" type="ORF">COW57_03220</name>
</gene>
<dbReference type="AlphaFoldDB" id="A0A2M7EJS9"/>
<evidence type="ECO:0000256" key="2">
    <source>
        <dbReference type="ARBA" id="ARBA00022679"/>
    </source>
</evidence>
<dbReference type="Gene3D" id="3.20.20.105">
    <property type="entry name" value="Queuine tRNA-ribosyltransferase-like"/>
    <property type="match status" value="1"/>
</dbReference>
<organism evidence="6 7">
    <name type="scientific">Candidatus Roizmanbacteria bacterium CG17_big_fil_post_rev_8_21_14_2_50_39_7</name>
    <dbReference type="NCBI Taxonomy" id="1974858"/>
    <lineage>
        <taxon>Bacteria</taxon>
        <taxon>Candidatus Roizmaniibacteriota</taxon>
    </lineage>
</organism>
<reference evidence="7" key="1">
    <citation type="submission" date="2017-09" db="EMBL/GenBank/DDBJ databases">
        <title>Depth-based differentiation of microbial function through sediment-hosted aquifers and enrichment of novel symbionts in the deep terrestrial subsurface.</title>
        <authorList>
            <person name="Probst A.J."/>
            <person name="Ladd B."/>
            <person name="Jarett J.K."/>
            <person name="Geller-Mcgrath D.E."/>
            <person name="Sieber C.M.K."/>
            <person name="Emerson J.B."/>
            <person name="Anantharaman K."/>
            <person name="Thomas B.C."/>
            <person name="Malmstrom R."/>
            <person name="Stieglmeier M."/>
            <person name="Klingl A."/>
            <person name="Woyke T."/>
            <person name="Ryan C.M."/>
            <person name="Banfield J.F."/>
        </authorList>
    </citation>
    <scope>NUCLEOTIDE SEQUENCE [LARGE SCALE GENOMIC DNA]</scope>
</reference>
<feature type="region of interest" description="Disordered" evidence="4">
    <location>
        <begin position="129"/>
        <end position="148"/>
    </location>
</feature>
<dbReference type="Pfam" id="PF01702">
    <property type="entry name" value="TGT"/>
    <property type="match status" value="2"/>
</dbReference>
<evidence type="ECO:0000313" key="6">
    <source>
        <dbReference type="EMBL" id="PIV70814.1"/>
    </source>
</evidence>
<dbReference type="GO" id="GO:0002099">
    <property type="term" value="P:tRNA wobble guanine modification"/>
    <property type="evidence" value="ECO:0007669"/>
    <property type="project" value="TreeGrafter"/>
</dbReference>
<dbReference type="PANTHER" id="PTHR46499:SF1">
    <property type="entry name" value="QUEUINE TRNA-RIBOSYLTRANSFERASE"/>
    <property type="match status" value="1"/>
</dbReference>
<dbReference type="InterPro" id="IPR004803">
    <property type="entry name" value="TGT"/>
</dbReference>
<feature type="non-terminal residue" evidence="6">
    <location>
        <position position="1"/>
    </location>
</feature>
<evidence type="ECO:0000313" key="7">
    <source>
        <dbReference type="Proteomes" id="UP000228762"/>
    </source>
</evidence>
<dbReference type="Proteomes" id="UP000228762">
    <property type="component" value="Unassembled WGS sequence"/>
</dbReference>
<evidence type="ECO:0000256" key="1">
    <source>
        <dbReference type="ARBA" id="ARBA00022676"/>
    </source>
</evidence>
<feature type="domain" description="tRNA-guanine(15) transglycosylase-like" evidence="5">
    <location>
        <begin position="173"/>
        <end position="484"/>
    </location>
</feature>